<evidence type="ECO:0000313" key="2">
    <source>
        <dbReference type="Proteomes" id="UP000017048"/>
    </source>
</evidence>
<dbReference type="AlphaFoldDB" id="U5E400"/>
<comment type="caution">
    <text evidence="1">The sequence shown here is derived from an EMBL/GenBank/DDBJ whole genome shotgun (WGS) entry which is preliminary data.</text>
</comment>
<keyword evidence="2" id="KW-1185">Reference proteome</keyword>
<gene>
    <name evidence="1" type="ORF">NCAST_19_01180</name>
</gene>
<dbReference type="EMBL" id="BAFO02000019">
    <property type="protein sequence ID" value="GAD83417.1"/>
    <property type="molecule type" value="Genomic_DNA"/>
</dbReference>
<organism evidence="1 2">
    <name type="scientific">Nocardia asteroides NBRC 15531</name>
    <dbReference type="NCBI Taxonomy" id="1110697"/>
    <lineage>
        <taxon>Bacteria</taxon>
        <taxon>Bacillati</taxon>
        <taxon>Actinomycetota</taxon>
        <taxon>Actinomycetes</taxon>
        <taxon>Mycobacteriales</taxon>
        <taxon>Nocardiaceae</taxon>
        <taxon>Nocardia</taxon>
    </lineage>
</organism>
<evidence type="ECO:0000313" key="1">
    <source>
        <dbReference type="EMBL" id="GAD83417.1"/>
    </source>
</evidence>
<sequence length="140" mass="15163">MASAAAVGAGAGISDMASTLPVIEHTFETCKFGGVFEKWPVQFKPEPWRVVDPPQKVIVAAHLAIGTKPKHFRQDRPAMRVKLGGLRLAGNVPGWLHAWVLLDDGTWMGLVAFTLVTGNGHGQLQLHQWCPAHALTPADR</sequence>
<accession>U5E400</accession>
<dbReference type="Proteomes" id="UP000017048">
    <property type="component" value="Unassembled WGS sequence"/>
</dbReference>
<proteinExistence type="predicted"/>
<reference evidence="1 2" key="1">
    <citation type="journal article" date="2014" name="BMC Genomics">
        <title>Genome based analysis of type-I polyketide synthase and nonribosomal peptide synthetase gene clusters in seven strains of five representative Nocardia species.</title>
        <authorList>
            <person name="Komaki H."/>
            <person name="Ichikawa N."/>
            <person name="Hosoyama A."/>
            <person name="Takahashi-Nakaguchi A."/>
            <person name="Matsuzawa T."/>
            <person name="Suzuki K."/>
            <person name="Fujita N."/>
            <person name="Gonoi T."/>
        </authorList>
    </citation>
    <scope>NUCLEOTIDE SEQUENCE [LARGE SCALE GENOMIC DNA]</scope>
    <source>
        <strain evidence="1 2">NBRC 15531</strain>
    </source>
</reference>
<dbReference type="eggNOG" id="ENOG5030TVG">
    <property type="taxonomic scope" value="Bacteria"/>
</dbReference>
<name>U5E400_NOCAS</name>
<protein>
    <submittedName>
        <fullName evidence="1">Uncharacterized protein</fullName>
    </submittedName>
</protein>